<evidence type="ECO:0000256" key="9">
    <source>
        <dbReference type="SAM" id="SignalP"/>
    </source>
</evidence>
<evidence type="ECO:0000256" key="3">
    <source>
        <dbReference type="ARBA" id="ARBA00022473"/>
    </source>
</evidence>
<evidence type="ECO:0000256" key="5">
    <source>
        <dbReference type="ARBA" id="ARBA00022530"/>
    </source>
</evidence>
<comment type="function">
    <text evidence="8">Ligand for members of the frizzled family of seven transmembrane receptors.</text>
</comment>
<dbReference type="SMART" id="SM00097">
    <property type="entry name" value="WNT1"/>
    <property type="match status" value="1"/>
</dbReference>
<gene>
    <name evidence="10" type="ORF">PMAYCL1PPCAC_21584</name>
</gene>
<dbReference type="InterPro" id="IPR005817">
    <property type="entry name" value="Wnt"/>
</dbReference>
<comment type="caution">
    <text evidence="10">The sequence shown here is derived from an EMBL/GenBank/DDBJ whole genome shotgun (WGS) entry which is preliminary data.</text>
</comment>
<dbReference type="Pfam" id="PF00110">
    <property type="entry name" value="wnt"/>
    <property type="match status" value="1"/>
</dbReference>
<evidence type="ECO:0000256" key="1">
    <source>
        <dbReference type="ARBA" id="ARBA00004498"/>
    </source>
</evidence>
<name>A0AAN5I4M7_9BILA</name>
<dbReference type="GO" id="GO:0030182">
    <property type="term" value="P:neuron differentiation"/>
    <property type="evidence" value="ECO:0007669"/>
    <property type="project" value="TreeGrafter"/>
</dbReference>
<dbReference type="PANTHER" id="PTHR12027:SF102">
    <property type="entry name" value="PROTEIN WNT"/>
    <property type="match status" value="1"/>
</dbReference>
<keyword evidence="3 8" id="KW-0217">Developmental protein</keyword>
<evidence type="ECO:0000256" key="8">
    <source>
        <dbReference type="RuleBase" id="RU003500"/>
    </source>
</evidence>
<evidence type="ECO:0000256" key="4">
    <source>
        <dbReference type="ARBA" id="ARBA00022525"/>
    </source>
</evidence>
<comment type="similarity">
    <text evidence="2 8">Belongs to the Wnt family.</text>
</comment>
<accession>A0AAN5I4M7</accession>
<keyword evidence="4" id="KW-0964">Secreted</keyword>
<dbReference type="Proteomes" id="UP001328107">
    <property type="component" value="Unassembled WGS sequence"/>
</dbReference>
<dbReference type="PANTHER" id="PTHR12027">
    <property type="entry name" value="WNT RELATED"/>
    <property type="match status" value="1"/>
</dbReference>
<dbReference type="GO" id="GO:0045165">
    <property type="term" value="P:cell fate commitment"/>
    <property type="evidence" value="ECO:0007669"/>
    <property type="project" value="TreeGrafter"/>
</dbReference>
<keyword evidence="7" id="KW-1015">Disulfide bond</keyword>
<feature type="signal peptide" evidence="9">
    <location>
        <begin position="1"/>
        <end position="21"/>
    </location>
</feature>
<dbReference type="GO" id="GO:0005125">
    <property type="term" value="F:cytokine activity"/>
    <property type="evidence" value="ECO:0007669"/>
    <property type="project" value="TreeGrafter"/>
</dbReference>
<evidence type="ECO:0000313" key="11">
    <source>
        <dbReference type="Proteomes" id="UP001328107"/>
    </source>
</evidence>
<dbReference type="AlphaFoldDB" id="A0AAN5I4M7"/>
<keyword evidence="6 8" id="KW-0879">Wnt signaling pathway</keyword>
<dbReference type="GO" id="GO:0060070">
    <property type="term" value="P:canonical Wnt signaling pathway"/>
    <property type="evidence" value="ECO:0007669"/>
    <property type="project" value="TreeGrafter"/>
</dbReference>
<evidence type="ECO:0000313" key="10">
    <source>
        <dbReference type="EMBL" id="GMR51389.1"/>
    </source>
</evidence>
<comment type="subcellular location">
    <subcellularLocation>
        <location evidence="1 8">Secreted</location>
        <location evidence="1 8">Extracellular space</location>
        <location evidence="1 8">Extracellular matrix</location>
    </subcellularLocation>
</comment>
<feature type="chain" id="PRO_5042911049" description="Protein Wnt" evidence="9">
    <location>
        <begin position="22"/>
        <end position="300"/>
    </location>
</feature>
<evidence type="ECO:0000256" key="2">
    <source>
        <dbReference type="ARBA" id="ARBA00005683"/>
    </source>
</evidence>
<dbReference type="GO" id="GO:0005615">
    <property type="term" value="C:extracellular space"/>
    <property type="evidence" value="ECO:0007669"/>
    <property type="project" value="TreeGrafter"/>
</dbReference>
<sequence length="300" mass="34903">MSPVFLLFLPFIAGRYDQNYAYNEPIPKEPHWWKVIWMRNRVQELRVVLPARLYRLISTDPELPFVLKESLQAALAACKQSNVEKNEKLTCTHQSGQPYGELFKTVTSFDSRDFSFLLSLTTAFAVRAIAEACAEGRLKQCTCDKKYMGSINGRPRGFYWSECVDGNGSHNLPYALKLSRKLMDRQFACVVPLRLRNVILHNISVGRMRVSASVMCRCESPLYCEEKRCQLRVIDESILLRRVIESLWNSRRMRRSNGVEMRVGECDRRNRDKKYRKRRNSLWYVDDGTNAVSFFLGVPH</sequence>
<keyword evidence="9" id="KW-0732">Signal</keyword>
<reference evidence="11" key="1">
    <citation type="submission" date="2022-10" db="EMBL/GenBank/DDBJ databases">
        <title>Genome assembly of Pristionchus species.</title>
        <authorList>
            <person name="Yoshida K."/>
            <person name="Sommer R.J."/>
        </authorList>
    </citation>
    <scope>NUCLEOTIDE SEQUENCE [LARGE SCALE GENOMIC DNA]</scope>
    <source>
        <strain evidence="11">RS5460</strain>
    </source>
</reference>
<keyword evidence="11" id="KW-1185">Reference proteome</keyword>
<keyword evidence="5" id="KW-0272">Extracellular matrix</keyword>
<protein>
    <recommendedName>
        <fullName evidence="8">Protein Wnt</fullName>
    </recommendedName>
</protein>
<evidence type="ECO:0000256" key="6">
    <source>
        <dbReference type="ARBA" id="ARBA00022687"/>
    </source>
</evidence>
<evidence type="ECO:0000256" key="7">
    <source>
        <dbReference type="ARBA" id="ARBA00023157"/>
    </source>
</evidence>
<proteinExistence type="inferred from homology"/>
<organism evidence="10 11">
    <name type="scientific">Pristionchus mayeri</name>
    <dbReference type="NCBI Taxonomy" id="1317129"/>
    <lineage>
        <taxon>Eukaryota</taxon>
        <taxon>Metazoa</taxon>
        <taxon>Ecdysozoa</taxon>
        <taxon>Nematoda</taxon>
        <taxon>Chromadorea</taxon>
        <taxon>Rhabditida</taxon>
        <taxon>Rhabditina</taxon>
        <taxon>Diplogasteromorpha</taxon>
        <taxon>Diplogasteroidea</taxon>
        <taxon>Neodiplogasteridae</taxon>
        <taxon>Pristionchus</taxon>
    </lineage>
</organism>
<dbReference type="GO" id="GO:0005109">
    <property type="term" value="F:frizzled binding"/>
    <property type="evidence" value="ECO:0007669"/>
    <property type="project" value="TreeGrafter"/>
</dbReference>
<dbReference type="EMBL" id="BTRK01000005">
    <property type="protein sequence ID" value="GMR51389.1"/>
    <property type="molecule type" value="Genomic_DNA"/>
</dbReference>